<proteinExistence type="predicted"/>
<dbReference type="CDD" id="cd07067">
    <property type="entry name" value="HP_PGM_like"/>
    <property type="match status" value="1"/>
</dbReference>
<dbReference type="Proteomes" id="UP000053676">
    <property type="component" value="Unassembled WGS sequence"/>
</dbReference>
<organism evidence="1 2">
    <name type="scientific">Necator americanus</name>
    <name type="common">Human hookworm</name>
    <dbReference type="NCBI Taxonomy" id="51031"/>
    <lineage>
        <taxon>Eukaryota</taxon>
        <taxon>Metazoa</taxon>
        <taxon>Ecdysozoa</taxon>
        <taxon>Nematoda</taxon>
        <taxon>Chromadorea</taxon>
        <taxon>Rhabditida</taxon>
        <taxon>Rhabditina</taxon>
        <taxon>Rhabditomorpha</taxon>
        <taxon>Strongyloidea</taxon>
        <taxon>Ancylostomatidae</taxon>
        <taxon>Bunostominae</taxon>
        <taxon>Necator</taxon>
    </lineage>
</organism>
<evidence type="ECO:0000313" key="2">
    <source>
        <dbReference type="Proteomes" id="UP000053676"/>
    </source>
</evidence>
<dbReference type="AlphaFoldDB" id="W2TMI5"/>
<dbReference type="STRING" id="51031.W2TMI5"/>
<dbReference type="InterPro" id="IPR013078">
    <property type="entry name" value="His_Pase_superF_clade-1"/>
</dbReference>
<dbReference type="PANTHER" id="PTHR16469">
    <property type="entry name" value="UBIQUITIN-ASSOCIATED AND SH3 DOMAIN-CONTAINING BA-RELATED"/>
    <property type="match status" value="1"/>
</dbReference>
<dbReference type="KEGG" id="nai:NECAME_07696"/>
<evidence type="ECO:0000313" key="1">
    <source>
        <dbReference type="EMBL" id="ETN82864.1"/>
    </source>
</evidence>
<accession>W2TMI5</accession>
<name>W2TMI5_NECAM</name>
<keyword evidence="2" id="KW-1185">Reference proteome</keyword>
<dbReference type="InterPro" id="IPR029033">
    <property type="entry name" value="His_PPase_superfam"/>
</dbReference>
<dbReference type="SUPFAM" id="SSF53254">
    <property type="entry name" value="Phosphoglycerate mutase-like"/>
    <property type="match status" value="1"/>
</dbReference>
<gene>
    <name evidence="1" type="ORF">NECAME_07696</name>
</gene>
<dbReference type="InterPro" id="IPR051710">
    <property type="entry name" value="Phosphatase_SH3-domain"/>
</dbReference>
<dbReference type="EMBL" id="KI658354">
    <property type="protein sequence ID" value="ETN82864.1"/>
    <property type="molecule type" value="Genomic_DNA"/>
</dbReference>
<dbReference type="Pfam" id="PF00300">
    <property type="entry name" value="His_Phos_1"/>
    <property type="match status" value="1"/>
</dbReference>
<dbReference type="GO" id="GO:0016791">
    <property type="term" value="F:phosphatase activity"/>
    <property type="evidence" value="ECO:0007669"/>
    <property type="project" value="UniProtKB-ARBA"/>
</dbReference>
<sequence length="215" mass="24251">MASSCRAVYVVRHAEREDNINRNWKKLAAVQNLADDNPMLSQRGRLQAKECAARFKNIEIRNVFASPYDRTMETASIIVADKGLLVKPEPGLCEVLHHCLNPPGFWETIKLKQKYPLVDTKYVPVFTKVSPCKNNVTVTYFTVSVTLTSSFVLGDLLLVSHAPPIGAIHELWDLRYTCVGQATVSKFIEVEKGKFRLEFSADASHLSSQRNLRPF</sequence>
<dbReference type="PANTHER" id="PTHR16469:SF27">
    <property type="entry name" value="UBIQUITIN-ASSOCIATED AND SH3 DOMAIN-CONTAINING BA-RELATED"/>
    <property type="match status" value="1"/>
</dbReference>
<dbReference type="OrthoDB" id="414418at2759"/>
<reference evidence="2" key="1">
    <citation type="journal article" date="2014" name="Nat. Genet.">
        <title>Genome of the human hookworm Necator americanus.</title>
        <authorList>
            <person name="Tang Y.T."/>
            <person name="Gao X."/>
            <person name="Rosa B.A."/>
            <person name="Abubucker S."/>
            <person name="Hallsworth-Pepin K."/>
            <person name="Martin J."/>
            <person name="Tyagi R."/>
            <person name="Heizer E."/>
            <person name="Zhang X."/>
            <person name="Bhonagiri-Palsikar V."/>
            <person name="Minx P."/>
            <person name="Warren W.C."/>
            <person name="Wang Q."/>
            <person name="Zhan B."/>
            <person name="Hotez P.J."/>
            <person name="Sternberg P.W."/>
            <person name="Dougall A."/>
            <person name="Gaze S.T."/>
            <person name="Mulvenna J."/>
            <person name="Sotillo J."/>
            <person name="Ranganathan S."/>
            <person name="Rabelo E.M."/>
            <person name="Wilson R.K."/>
            <person name="Felgner P.L."/>
            <person name="Bethony J."/>
            <person name="Hawdon J.M."/>
            <person name="Gasser R.B."/>
            <person name="Loukas A."/>
            <person name="Mitreva M."/>
        </authorList>
    </citation>
    <scope>NUCLEOTIDE SEQUENCE [LARGE SCALE GENOMIC DNA]</scope>
</reference>
<dbReference type="OMA" id="RIQAKEC"/>
<protein>
    <submittedName>
        <fullName evidence="1">Phosphoglycerate mutase family protein</fullName>
    </submittedName>
</protein>
<dbReference type="Gene3D" id="3.40.50.1240">
    <property type="entry name" value="Phosphoglycerate mutase-like"/>
    <property type="match status" value="1"/>
</dbReference>
<dbReference type="SMART" id="SM00855">
    <property type="entry name" value="PGAM"/>
    <property type="match status" value="1"/>
</dbReference>